<dbReference type="AlphaFoldDB" id="A0ABD3PZA0"/>
<keyword evidence="4" id="KW-0812">Transmembrane</keyword>
<organism evidence="5 6">
    <name type="scientific">Cyclotella atomus</name>
    <dbReference type="NCBI Taxonomy" id="382360"/>
    <lineage>
        <taxon>Eukaryota</taxon>
        <taxon>Sar</taxon>
        <taxon>Stramenopiles</taxon>
        <taxon>Ochrophyta</taxon>
        <taxon>Bacillariophyta</taxon>
        <taxon>Coscinodiscophyceae</taxon>
        <taxon>Thalassiosirophycidae</taxon>
        <taxon>Stephanodiscales</taxon>
        <taxon>Stephanodiscaceae</taxon>
        <taxon>Cyclotella</taxon>
    </lineage>
</organism>
<feature type="transmembrane region" description="Helical" evidence="4">
    <location>
        <begin position="32"/>
        <end position="52"/>
    </location>
</feature>
<dbReference type="Pfam" id="PF05637">
    <property type="entry name" value="Glyco_transf_34"/>
    <property type="match status" value="1"/>
</dbReference>
<comment type="caution">
    <text evidence="5">The sequence shown here is derived from an EMBL/GenBank/DDBJ whole genome shotgun (WGS) entry which is preliminary data.</text>
</comment>
<dbReference type="InterPro" id="IPR029044">
    <property type="entry name" value="Nucleotide-diphossugar_trans"/>
</dbReference>
<evidence type="ECO:0000256" key="3">
    <source>
        <dbReference type="ARBA" id="ARBA00022679"/>
    </source>
</evidence>
<dbReference type="EMBL" id="JALLPJ020000399">
    <property type="protein sequence ID" value="KAL3793265.1"/>
    <property type="molecule type" value="Genomic_DNA"/>
</dbReference>
<keyword evidence="3" id="KW-0808">Transferase</keyword>
<keyword evidence="4" id="KW-1133">Transmembrane helix</keyword>
<evidence type="ECO:0000313" key="6">
    <source>
        <dbReference type="Proteomes" id="UP001530400"/>
    </source>
</evidence>
<evidence type="ECO:0000256" key="2">
    <source>
        <dbReference type="ARBA" id="ARBA00022676"/>
    </source>
</evidence>
<keyword evidence="2" id="KW-0328">Glycosyltransferase</keyword>
<dbReference type="Proteomes" id="UP001530400">
    <property type="component" value="Unassembled WGS sequence"/>
</dbReference>
<protein>
    <submittedName>
        <fullName evidence="5">Uncharacterized protein</fullName>
    </submittedName>
</protein>
<gene>
    <name evidence="5" type="ORF">ACHAWO_001870</name>
</gene>
<comment type="similarity">
    <text evidence="1">Belongs to the glycosyltransferase 34 family.</text>
</comment>
<reference evidence="5 6" key="1">
    <citation type="submission" date="2024-10" db="EMBL/GenBank/DDBJ databases">
        <title>Updated reference genomes for cyclostephanoid diatoms.</title>
        <authorList>
            <person name="Roberts W.R."/>
            <person name="Alverson A.J."/>
        </authorList>
    </citation>
    <scope>NUCLEOTIDE SEQUENCE [LARGE SCALE GENOMIC DNA]</scope>
    <source>
        <strain evidence="5 6">AJA010-31</strain>
    </source>
</reference>
<dbReference type="InterPro" id="IPR008630">
    <property type="entry name" value="Glyco_trans_34"/>
</dbReference>
<name>A0ABD3PZA0_9STRA</name>
<dbReference type="GO" id="GO:0016757">
    <property type="term" value="F:glycosyltransferase activity"/>
    <property type="evidence" value="ECO:0007669"/>
    <property type="project" value="UniProtKB-KW"/>
</dbReference>
<evidence type="ECO:0000256" key="1">
    <source>
        <dbReference type="ARBA" id="ARBA00005664"/>
    </source>
</evidence>
<keyword evidence="6" id="KW-1185">Reference proteome</keyword>
<evidence type="ECO:0000313" key="5">
    <source>
        <dbReference type="EMBL" id="KAL3793265.1"/>
    </source>
</evidence>
<sequence length="410" mass="47829">MFSRRIYSIVSSESPPENEALSGKSNNRQRRYAKRSVVVLSTTILCLIVYFWHRHDQHQGSIHDSSSLRVRTARKPVSFSWLGVPHERFAIVQFDGRSPWEIIPTGPNTSKYMPTIHNVGSTWNHMYSKQHGHEYILYHWGNQTTGCRSNNDQKLAEAWCKIRAMQEVQNMFPDVEYFLYLDTDAVVDPKFFDEPLNNLLYNMTTQWSLNWDIDEKPFTLNMEGPSYWCRRVSDANFTNCINTGTVLWKRSPYSSKILQQWWQSADDSYEMNNPLGYKFRTETPWEQVKAQYLLKDPMIQYIQVVPQPHAMMQGLPGVHKDFCLSDCWLPPMWDQLGCFVLHYGMKKGMIETYGENVKEYLKRGRIPMTEACYPRALLPNRDSPSNSLHTVDVAPCHPEWIGYGEQEVVG</sequence>
<evidence type="ECO:0000256" key="4">
    <source>
        <dbReference type="SAM" id="Phobius"/>
    </source>
</evidence>
<proteinExistence type="inferred from homology"/>
<keyword evidence="4" id="KW-0472">Membrane</keyword>
<accession>A0ABD3PZA0</accession>
<dbReference type="Gene3D" id="3.90.550.10">
    <property type="entry name" value="Spore Coat Polysaccharide Biosynthesis Protein SpsA, Chain A"/>
    <property type="match status" value="1"/>
</dbReference>